<dbReference type="Proteomes" id="UP000030745">
    <property type="component" value="Unassembled WGS sequence"/>
</dbReference>
<dbReference type="SMART" id="SM00028">
    <property type="entry name" value="TPR"/>
    <property type="match status" value="4"/>
</dbReference>
<dbReference type="KEGG" id="spar:SPRG_17509"/>
<dbReference type="InterPro" id="IPR019734">
    <property type="entry name" value="TPR_rpt"/>
</dbReference>
<evidence type="ECO:0000313" key="4">
    <source>
        <dbReference type="EMBL" id="KDO17068.1"/>
    </source>
</evidence>
<feature type="chain" id="PRO_5001636725" evidence="3">
    <location>
        <begin position="21"/>
        <end position="525"/>
    </location>
</feature>
<evidence type="ECO:0000256" key="2">
    <source>
        <dbReference type="ARBA" id="ARBA00022803"/>
    </source>
</evidence>
<feature type="signal peptide" evidence="3">
    <location>
        <begin position="1"/>
        <end position="20"/>
    </location>
</feature>
<evidence type="ECO:0000256" key="3">
    <source>
        <dbReference type="SAM" id="SignalP"/>
    </source>
</evidence>
<feature type="non-terminal residue" evidence="4">
    <location>
        <position position="1"/>
    </location>
</feature>
<dbReference type="GeneID" id="24139048"/>
<name>A0A067BFY6_SAPPC</name>
<keyword evidence="5" id="KW-1185">Reference proteome</keyword>
<dbReference type="InterPro" id="IPR011990">
    <property type="entry name" value="TPR-like_helical_dom_sf"/>
</dbReference>
<dbReference type="VEuPathDB" id="FungiDB:SPRG_17509"/>
<keyword evidence="1" id="KW-0677">Repeat</keyword>
<reference evidence="4 5" key="1">
    <citation type="journal article" date="2013" name="PLoS Genet.">
        <title>Distinctive expansion of potential virulence genes in the genome of the oomycete fish pathogen Saprolegnia parasitica.</title>
        <authorList>
            <person name="Jiang R.H."/>
            <person name="de Bruijn I."/>
            <person name="Haas B.J."/>
            <person name="Belmonte R."/>
            <person name="Lobach L."/>
            <person name="Christie J."/>
            <person name="van den Ackerveken G."/>
            <person name="Bottin A."/>
            <person name="Bulone V."/>
            <person name="Diaz-Moreno S.M."/>
            <person name="Dumas B."/>
            <person name="Fan L."/>
            <person name="Gaulin E."/>
            <person name="Govers F."/>
            <person name="Grenville-Briggs L.J."/>
            <person name="Horner N.R."/>
            <person name="Levin J.Z."/>
            <person name="Mammella M."/>
            <person name="Meijer H.J."/>
            <person name="Morris P."/>
            <person name="Nusbaum C."/>
            <person name="Oome S."/>
            <person name="Phillips A.J."/>
            <person name="van Rooyen D."/>
            <person name="Rzeszutek E."/>
            <person name="Saraiva M."/>
            <person name="Secombes C.J."/>
            <person name="Seidl M.F."/>
            <person name="Snel B."/>
            <person name="Stassen J.H."/>
            <person name="Sykes S."/>
            <person name="Tripathy S."/>
            <person name="van den Berg H."/>
            <person name="Vega-Arreguin J.C."/>
            <person name="Wawra S."/>
            <person name="Young S.K."/>
            <person name="Zeng Q."/>
            <person name="Dieguez-Uribeondo J."/>
            <person name="Russ C."/>
            <person name="Tyler B.M."/>
            <person name="van West P."/>
        </authorList>
    </citation>
    <scope>NUCLEOTIDE SEQUENCE [LARGE SCALE GENOMIC DNA]</scope>
    <source>
        <strain evidence="4 5">CBS 223.65</strain>
    </source>
</reference>
<dbReference type="PANTHER" id="PTHR44858">
    <property type="entry name" value="TETRATRICOPEPTIDE REPEAT PROTEIN 6"/>
    <property type="match status" value="1"/>
</dbReference>
<keyword evidence="3" id="KW-0732">Signal</keyword>
<dbReference type="PANTHER" id="PTHR44858:SF1">
    <property type="entry name" value="UDP-N-ACETYLGLUCOSAMINE--PEPTIDE N-ACETYLGLUCOSAMINYLTRANSFERASE SPINDLY-RELATED"/>
    <property type="match status" value="1"/>
</dbReference>
<accession>A0A067BFY6</accession>
<dbReference type="STRING" id="695850.A0A067BFY6"/>
<dbReference type="Gene3D" id="1.25.40.10">
    <property type="entry name" value="Tetratricopeptide repeat domain"/>
    <property type="match status" value="2"/>
</dbReference>
<dbReference type="SUPFAM" id="SSF48452">
    <property type="entry name" value="TPR-like"/>
    <property type="match status" value="2"/>
</dbReference>
<protein>
    <submittedName>
        <fullName evidence="4">Uncharacterized protein</fullName>
    </submittedName>
</protein>
<dbReference type="EMBL" id="KK583794">
    <property type="protein sequence ID" value="KDO17068.1"/>
    <property type="molecule type" value="Genomic_DNA"/>
</dbReference>
<dbReference type="OMA" id="HYLKSAT"/>
<proteinExistence type="predicted"/>
<evidence type="ECO:0000256" key="1">
    <source>
        <dbReference type="ARBA" id="ARBA00022737"/>
    </source>
</evidence>
<organism evidence="4 5">
    <name type="scientific">Saprolegnia parasitica (strain CBS 223.65)</name>
    <dbReference type="NCBI Taxonomy" id="695850"/>
    <lineage>
        <taxon>Eukaryota</taxon>
        <taxon>Sar</taxon>
        <taxon>Stramenopiles</taxon>
        <taxon>Oomycota</taxon>
        <taxon>Saprolegniomycetes</taxon>
        <taxon>Saprolegniales</taxon>
        <taxon>Saprolegniaceae</taxon>
        <taxon>Saprolegnia</taxon>
    </lineage>
</organism>
<evidence type="ECO:0000313" key="5">
    <source>
        <dbReference type="Proteomes" id="UP000030745"/>
    </source>
</evidence>
<dbReference type="RefSeq" id="XP_012212224.1">
    <property type="nucleotide sequence ID" value="XM_012356834.1"/>
</dbReference>
<keyword evidence="2" id="KW-0802">TPR repeat</keyword>
<gene>
    <name evidence="4" type="ORF">SPRG_17509</name>
</gene>
<dbReference type="AlphaFoldDB" id="A0A067BFY6"/>
<sequence>MDRVWHVALLASMSAVTLFALQQKREKRRTAAAPARATAKAKAPPSVHHMELSIAGSFSHNGLFTQALAIYSRLLAASLAETPRRRAHISHLYDLRSCVYEALQQFECVIADTTAALAYDPSSSDLYLRRGIAHAHLHRYTLALCDVLSALHHGRSPEDLRDMEEMLRALEQEAIFYEARDALQNRRAARCLPDDYKVQAYFDLFHGRDVDDAFATLLHRVSLDRHVSDGAACLHAALEHRRRGHFLEACDQLERARSLLPSTDALSVVADLEHASYLHLRHCYDEAATVLQHCTSRLPASLWIQAHRFHNCIVRRDRSGALLLLAAVKATSPTLMYLQGLYHATLSGDGAHAVASWTAAITLSPEYVAPYYALSQHYLKSATIAAHSVLHQCLAWYFLYVDAAPPALTWIHLGLGHFEAAMGRDATSCYEASLSVSPAFVPAYLALSEAHRATYEVAQAYLMQALVYTRSASPCILLAQLRSEKGMWAHAVDACDHALQYAWSYPELCQVFAVRNIAAANATRA</sequence>
<dbReference type="OrthoDB" id="2942533at2759"/>
<dbReference type="InterPro" id="IPR050498">
    <property type="entry name" value="Ycf3"/>
</dbReference>